<gene>
    <name evidence="1" type="ORF">SAMN05444272_1409</name>
</gene>
<protein>
    <submittedName>
        <fullName evidence="1">Phage major capsid protein E</fullName>
    </submittedName>
</protein>
<dbReference type="Pfam" id="PF03864">
    <property type="entry name" value="Phage_cap_E"/>
    <property type="match status" value="1"/>
</dbReference>
<evidence type="ECO:0000313" key="1">
    <source>
        <dbReference type="EMBL" id="SHL75969.1"/>
    </source>
</evidence>
<dbReference type="STRING" id="735517.SAMN05444272_1409"/>
<dbReference type="EMBL" id="FRBW01000001">
    <property type="protein sequence ID" value="SHL75969.1"/>
    <property type="molecule type" value="Genomic_DNA"/>
</dbReference>
<evidence type="ECO:0000313" key="2">
    <source>
        <dbReference type="Proteomes" id="UP000186002"/>
    </source>
</evidence>
<organism evidence="1 2">
    <name type="scientific">Roseibium suaedae</name>
    <dbReference type="NCBI Taxonomy" id="735517"/>
    <lineage>
        <taxon>Bacteria</taxon>
        <taxon>Pseudomonadati</taxon>
        <taxon>Pseudomonadota</taxon>
        <taxon>Alphaproteobacteria</taxon>
        <taxon>Hyphomicrobiales</taxon>
        <taxon>Stappiaceae</taxon>
        <taxon>Roseibium</taxon>
    </lineage>
</organism>
<dbReference type="RefSeq" id="WP_073010522.1">
    <property type="nucleotide sequence ID" value="NZ_FRBW01000001.1"/>
</dbReference>
<dbReference type="Proteomes" id="UP000186002">
    <property type="component" value="Unassembled WGS sequence"/>
</dbReference>
<dbReference type="OrthoDB" id="6388191at2"/>
<sequence length="349" mass="38773">MPEILFPYSNVDLTEEVNRIPNQFGLINALNLAPGEPMGSRLVRIDYRDGQLVVLAAEKPGAPGQMSEQDDVGGTILTIPHFPHIETIKAEDLAGGVEVINGVMSARNLDTETARRLTRIRNHHAVTLEYIRMGMLRGLIQDGKGRTLYDLYQVFGITKKQVDFKLGTPETNLVDKCEEVIDHIYRNVKGETVSQVEVVVSSGFFSRLVSHEKAEKFWIQTQNAPMLQNMERERLGGNWGRVFEFGQILFREYKGTFPVRTANGAISSEPAVAAGKGHAYPAGTQSMFRTFQAPVHHIEMVNDMPAVDDPVHVSTKILDHGSGVEMKSQSNRLAVCKQPECLVELTSSD</sequence>
<proteinExistence type="predicted"/>
<keyword evidence="2" id="KW-1185">Reference proteome</keyword>
<accession>A0A1M7D9V1</accession>
<name>A0A1M7D9V1_9HYPH</name>
<dbReference type="AlphaFoldDB" id="A0A1M7D9V1"/>
<dbReference type="InterPro" id="IPR005564">
    <property type="entry name" value="Major_capsid_GpE"/>
</dbReference>
<reference evidence="1 2" key="1">
    <citation type="submission" date="2016-11" db="EMBL/GenBank/DDBJ databases">
        <authorList>
            <person name="Jaros S."/>
            <person name="Januszkiewicz K."/>
            <person name="Wedrychowicz H."/>
        </authorList>
    </citation>
    <scope>NUCLEOTIDE SEQUENCE [LARGE SCALE GENOMIC DNA]</scope>
    <source>
        <strain evidence="1 2">DSM 22153</strain>
    </source>
</reference>